<evidence type="ECO:0000259" key="11">
    <source>
        <dbReference type="Pfam" id="PF13456"/>
    </source>
</evidence>
<evidence type="ECO:0000313" key="13">
    <source>
        <dbReference type="RefSeq" id="XP_017982333.1"/>
    </source>
</evidence>
<dbReference type="Pfam" id="PF13855">
    <property type="entry name" value="LRR_8"/>
    <property type="match status" value="1"/>
</dbReference>
<dbReference type="Pfam" id="PF00560">
    <property type="entry name" value="LRR_1"/>
    <property type="match status" value="1"/>
</dbReference>
<dbReference type="Proteomes" id="UP000694886">
    <property type="component" value="Chromosome 9"/>
</dbReference>
<organism evidence="12 13">
    <name type="scientific">Theobroma cacao</name>
    <name type="common">Cacao</name>
    <name type="synonym">Cocoa</name>
    <dbReference type="NCBI Taxonomy" id="3641"/>
    <lineage>
        <taxon>Eukaryota</taxon>
        <taxon>Viridiplantae</taxon>
        <taxon>Streptophyta</taxon>
        <taxon>Embryophyta</taxon>
        <taxon>Tracheophyta</taxon>
        <taxon>Spermatophyta</taxon>
        <taxon>Magnoliopsida</taxon>
        <taxon>eudicotyledons</taxon>
        <taxon>Gunneridae</taxon>
        <taxon>Pentapetalae</taxon>
        <taxon>rosids</taxon>
        <taxon>malvids</taxon>
        <taxon>Malvales</taxon>
        <taxon>Malvaceae</taxon>
        <taxon>Byttnerioideae</taxon>
        <taxon>Theobroma</taxon>
    </lineage>
</organism>
<keyword evidence="10" id="KW-0325">Glycoprotein</keyword>
<evidence type="ECO:0000256" key="1">
    <source>
        <dbReference type="ARBA" id="ARBA00004251"/>
    </source>
</evidence>
<keyword evidence="9" id="KW-0675">Receptor</keyword>
<dbReference type="InterPro" id="IPR044730">
    <property type="entry name" value="RNase_H-like_dom_plant"/>
</dbReference>
<dbReference type="PANTHER" id="PTHR27004">
    <property type="entry name" value="RECEPTOR-LIKE PROTEIN 12 ISOFORM X1"/>
    <property type="match status" value="1"/>
</dbReference>
<keyword evidence="7" id="KW-1133">Transmembrane helix</keyword>
<dbReference type="InterPro" id="IPR001611">
    <property type="entry name" value="Leu-rich_rpt"/>
</dbReference>
<comment type="similarity">
    <text evidence="2">Belongs to the RLP family.</text>
</comment>
<evidence type="ECO:0000256" key="8">
    <source>
        <dbReference type="ARBA" id="ARBA00023136"/>
    </source>
</evidence>
<evidence type="ECO:0000256" key="3">
    <source>
        <dbReference type="ARBA" id="ARBA00022475"/>
    </source>
</evidence>
<dbReference type="GO" id="GO:0005886">
    <property type="term" value="C:plasma membrane"/>
    <property type="evidence" value="ECO:0007669"/>
    <property type="project" value="UniProtKB-SubCell"/>
</dbReference>
<gene>
    <name evidence="13" type="primary">LOC108663253</name>
</gene>
<evidence type="ECO:0000256" key="10">
    <source>
        <dbReference type="ARBA" id="ARBA00023180"/>
    </source>
</evidence>
<keyword evidence="6" id="KW-0677">Repeat</keyword>
<accession>A0AB32WWB8</accession>
<dbReference type="Gene3D" id="3.80.10.10">
    <property type="entry name" value="Ribonuclease Inhibitor"/>
    <property type="match status" value="1"/>
</dbReference>
<keyword evidence="8" id="KW-0472">Membrane</keyword>
<evidence type="ECO:0000256" key="7">
    <source>
        <dbReference type="ARBA" id="ARBA00022989"/>
    </source>
</evidence>
<dbReference type="InterPro" id="IPR036397">
    <property type="entry name" value="RNaseH_sf"/>
</dbReference>
<dbReference type="InterPro" id="IPR032675">
    <property type="entry name" value="LRR_dom_sf"/>
</dbReference>
<dbReference type="GO" id="GO:0003676">
    <property type="term" value="F:nucleic acid binding"/>
    <property type="evidence" value="ECO:0007669"/>
    <property type="project" value="InterPro"/>
</dbReference>
<evidence type="ECO:0000256" key="2">
    <source>
        <dbReference type="ARBA" id="ARBA00009592"/>
    </source>
</evidence>
<evidence type="ECO:0000313" key="12">
    <source>
        <dbReference type="Proteomes" id="UP000694886"/>
    </source>
</evidence>
<evidence type="ECO:0000256" key="4">
    <source>
        <dbReference type="ARBA" id="ARBA00022614"/>
    </source>
</evidence>
<dbReference type="FunFam" id="3.80.10.10:FF:000111">
    <property type="entry name" value="LRR receptor-like serine/threonine-protein kinase ERECTA"/>
    <property type="match status" value="1"/>
</dbReference>
<dbReference type="Gene3D" id="3.30.420.10">
    <property type="entry name" value="Ribonuclease H-like superfamily/Ribonuclease H"/>
    <property type="match status" value="1"/>
</dbReference>
<protein>
    <submittedName>
        <fullName evidence="13">Receptor-like protein 12</fullName>
    </submittedName>
</protein>
<dbReference type="GO" id="GO:0004523">
    <property type="term" value="F:RNA-DNA hybrid ribonuclease activity"/>
    <property type="evidence" value="ECO:0007669"/>
    <property type="project" value="InterPro"/>
</dbReference>
<dbReference type="KEGG" id="tcc:108663253"/>
<dbReference type="RefSeq" id="XP_017982333.1">
    <property type="nucleotide sequence ID" value="XM_018126844.1"/>
</dbReference>
<dbReference type="Gramene" id="Tc09v2_t016210.1">
    <property type="protein sequence ID" value="Tc09v2_p016210.1"/>
    <property type="gene ID" value="Tc09v2_g016210"/>
</dbReference>
<keyword evidence="3" id="KW-1003">Cell membrane</keyword>
<dbReference type="SUPFAM" id="SSF52058">
    <property type="entry name" value="L domain-like"/>
    <property type="match status" value="1"/>
</dbReference>
<dbReference type="InterPro" id="IPR002156">
    <property type="entry name" value="RNaseH_domain"/>
</dbReference>
<name>A0AB32WWB8_THECC</name>
<dbReference type="CDD" id="cd06222">
    <property type="entry name" value="RNase_H_like"/>
    <property type="match status" value="1"/>
</dbReference>
<sequence>MTDIGNNMINGTFPYWLNSLSKSQVLVLQSNKLCGVLQSSKTIHSFPKLQILDLTNDEFTGPLPKDIIKNMKPMMNLNEQQSSLQYMHQRYYLYYVNLAVKGIYIELPYILTTFTCIDLSNNNFHGKIPRVIGKLSSLIGLNLSHNSLSGHVPTSMGNLTSMEWLDLSSNKRTGQIPNELKDLAFLAFLNLSHNQLTGPIPQGKQFSTFENSSYEGNLALCGFPLSKSCYNDGRKRSSPSFLKEVNDSETKINFSWKVVMMGYGCGLIFGVVAGYVTFRNGEPKCSNCFRSMIPFDRSQDDIAYWALTSNGEFSTWSAWEVVRQSSSNHSLGKPVTAEYKLNMDGSSRLNQSAASGGFLRDHTSTLVFGFSENIGPSNSLQAELRALLWGLFLCKE</sequence>
<evidence type="ECO:0000256" key="9">
    <source>
        <dbReference type="ARBA" id="ARBA00023170"/>
    </source>
</evidence>
<evidence type="ECO:0000256" key="6">
    <source>
        <dbReference type="ARBA" id="ARBA00022737"/>
    </source>
</evidence>
<dbReference type="AlphaFoldDB" id="A0AB32WWB8"/>
<keyword evidence="5" id="KW-0812">Transmembrane</keyword>
<keyword evidence="4" id="KW-0433">Leucine-rich repeat</keyword>
<dbReference type="Pfam" id="PF13456">
    <property type="entry name" value="RVT_3"/>
    <property type="match status" value="1"/>
</dbReference>
<proteinExistence type="inferred from homology"/>
<reference evidence="12" key="1">
    <citation type="journal article" date="1997" name="Nucleic Acids Res.">
        <title>tRNAscan-SE: a program for improved detection of transfer RNA genes in genomic sequence.</title>
        <authorList>
            <person name="Lowe T.M."/>
            <person name="Eddy S.R."/>
        </authorList>
    </citation>
    <scope>NUCLEOTIDE SEQUENCE [LARGE SCALE GENOMIC DNA]</scope>
    <source>
        <strain evidence="12">r\B97-61/B2</strain>
    </source>
</reference>
<comment type="subcellular location">
    <subcellularLocation>
        <location evidence="1">Cell membrane</location>
        <topology evidence="1">Single-pass type I membrane protein</topology>
    </subcellularLocation>
</comment>
<dbReference type="GeneID" id="108663253"/>
<dbReference type="PANTHER" id="PTHR27004:SF203">
    <property type="entry name" value="LEUCINE-RICH REPEAT-CONTAINING N-TERMINAL PLANT-TYPE DOMAIN-CONTAINING PROTEIN"/>
    <property type="match status" value="1"/>
</dbReference>
<reference evidence="13" key="2">
    <citation type="submission" date="2025-08" db="UniProtKB">
        <authorList>
            <consortium name="RefSeq"/>
        </authorList>
    </citation>
    <scope>IDENTIFICATION</scope>
</reference>
<feature type="domain" description="RNase H type-1" evidence="11">
    <location>
        <begin position="342"/>
        <end position="394"/>
    </location>
</feature>
<evidence type="ECO:0000256" key="5">
    <source>
        <dbReference type="ARBA" id="ARBA00022692"/>
    </source>
</evidence>